<keyword evidence="2" id="KW-1185">Reference proteome</keyword>
<evidence type="ECO:0000313" key="2">
    <source>
        <dbReference type="Proteomes" id="UP000799424"/>
    </source>
</evidence>
<evidence type="ECO:0000313" key="1">
    <source>
        <dbReference type="EMBL" id="KAF2819239.1"/>
    </source>
</evidence>
<organism evidence="1 2">
    <name type="scientific">Ophiobolus disseminans</name>
    <dbReference type="NCBI Taxonomy" id="1469910"/>
    <lineage>
        <taxon>Eukaryota</taxon>
        <taxon>Fungi</taxon>
        <taxon>Dikarya</taxon>
        <taxon>Ascomycota</taxon>
        <taxon>Pezizomycotina</taxon>
        <taxon>Dothideomycetes</taxon>
        <taxon>Pleosporomycetidae</taxon>
        <taxon>Pleosporales</taxon>
        <taxon>Pleosporineae</taxon>
        <taxon>Phaeosphaeriaceae</taxon>
        <taxon>Ophiobolus</taxon>
    </lineage>
</organism>
<accession>A0A6A6ZEU5</accession>
<reference evidence="1" key="1">
    <citation type="journal article" date="2020" name="Stud. Mycol.">
        <title>101 Dothideomycetes genomes: a test case for predicting lifestyles and emergence of pathogens.</title>
        <authorList>
            <person name="Haridas S."/>
            <person name="Albert R."/>
            <person name="Binder M."/>
            <person name="Bloem J."/>
            <person name="Labutti K."/>
            <person name="Salamov A."/>
            <person name="Andreopoulos B."/>
            <person name="Baker S."/>
            <person name="Barry K."/>
            <person name="Bills G."/>
            <person name="Bluhm B."/>
            <person name="Cannon C."/>
            <person name="Castanera R."/>
            <person name="Culley D."/>
            <person name="Daum C."/>
            <person name="Ezra D."/>
            <person name="Gonzalez J."/>
            <person name="Henrissat B."/>
            <person name="Kuo A."/>
            <person name="Liang C."/>
            <person name="Lipzen A."/>
            <person name="Lutzoni F."/>
            <person name="Magnuson J."/>
            <person name="Mondo S."/>
            <person name="Nolan M."/>
            <person name="Ohm R."/>
            <person name="Pangilinan J."/>
            <person name="Park H.-J."/>
            <person name="Ramirez L."/>
            <person name="Alfaro M."/>
            <person name="Sun H."/>
            <person name="Tritt A."/>
            <person name="Yoshinaga Y."/>
            <person name="Zwiers L.-H."/>
            <person name="Turgeon B."/>
            <person name="Goodwin S."/>
            <person name="Spatafora J."/>
            <person name="Crous P."/>
            <person name="Grigoriev I."/>
        </authorList>
    </citation>
    <scope>NUCLEOTIDE SEQUENCE</scope>
    <source>
        <strain evidence="1">CBS 113818</strain>
    </source>
</reference>
<proteinExistence type="predicted"/>
<dbReference type="Proteomes" id="UP000799424">
    <property type="component" value="Unassembled WGS sequence"/>
</dbReference>
<dbReference type="OrthoDB" id="5314997at2759"/>
<sequence>MPVTTEEEHPIPERCRFLELPTELRLMIYEYCAEPTRKIKRIMLGGGPLEIECDFTLHSTSVELLSTCGLINEEASAIVRRQIARIVATPTRLIVAFEKVLAQDFFYDFLGMMNKTASRTSQILQAGHSIGIPILVCENSWEGFETVPYCLMPTRRALGRLLMHAVQPRSCLTKSEPGLEIGFTLETVYGTTWKNASEWR</sequence>
<dbReference type="AlphaFoldDB" id="A0A6A6ZEU5"/>
<name>A0A6A6ZEU5_9PLEO</name>
<dbReference type="EMBL" id="MU006246">
    <property type="protein sequence ID" value="KAF2819239.1"/>
    <property type="molecule type" value="Genomic_DNA"/>
</dbReference>
<gene>
    <name evidence="1" type="ORF">CC86DRAFT_432319</name>
</gene>
<protein>
    <submittedName>
        <fullName evidence="1">Uncharacterized protein</fullName>
    </submittedName>
</protein>